<dbReference type="InterPro" id="IPR027417">
    <property type="entry name" value="P-loop_NTPase"/>
</dbReference>
<evidence type="ECO:0000259" key="5">
    <source>
        <dbReference type="Pfam" id="PF13087"/>
    </source>
</evidence>
<reference evidence="6" key="2">
    <citation type="submission" date="2022-03" db="EMBL/GenBank/DDBJ databases">
        <title>Draft title - Genomic analysis of global carrot germplasm unveils the trajectory of domestication and the origin of high carotenoid orange carrot.</title>
        <authorList>
            <person name="Iorizzo M."/>
            <person name="Ellison S."/>
            <person name="Senalik D."/>
            <person name="Macko-Podgorni A."/>
            <person name="Grzebelus D."/>
            <person name="Bostan H."/>
            <person name="Rolling W."/>
            <person name="Curaba J."/>
            <person name="Simon P."/>
        </authorList>
    </citation>
    <scope>NUCLEOTIDE SEQUENCE</scope>
    <source>
        <tissue evidence="6">Leaf</tissue>
    </source>
</reference>
<evidence type="ECO:0000313" key="7">
    <source>
        <dbReference type="Proteomes" id="UP000077755"/>
    </source>
</evidence>
<dbReference type="SUPFAM" id="SSF52540">
    <property type="entry name" value="P-loop containing nucleoside triphosphate hydrolases"/>
    <property type="match status" value="1"/>
</dbReference>
<dbReference type="Gene3D" id="3.40.50.300">
    <property type="entry name" value="P-loop containing nucleotide triphosphate hydrolases"/>
    <property type="match status" value="1"/>
</dbReference>
<dbReference type="InterPro" id="IPR045055">
    <property type="entry name" value="DNA2/NAM7-like"/>
</dbReference>
<evidence type="ECO:0000313" key="6">
    <source>
        <dbReference type="EMBL" id="WOH14135.1"/>
    </source>
</evidence>
<dbReference type="GO" id="GO:0005694">
    <property type="term" value="C:chromosome"/>
    <property type="evidence" value="ECO:0007669"/>
    <property type="project" value="UniProtKB-ARBA"/>
</dbReference>
<sequence>MLGPAVESETRRAWHIYSCFGSFCFFDLHERKESRSWENVDEAEFVVLMYHKLLARFVELKSSSQIAIISPYRSQVSLFRDKFKDAFGEDSKKFVDINTVDGFQGREKDVAIFSCVRASKDKGIGFVADSRRMNVGITRARSSVWVVGSASTLRKDEHWKNLIESAEKRNLIECRKEDCSL</sequence>
<evidence type="ECO:0000256" key="2">
    <source>
        <dbReference type="ARBA" id="ARBA00022801"/>
    </source>
</evidence>
<dbReference type="FunFam" id="3.40.50.300:FF:000326">
    <property type="entry name" value="P-loop containing nucleoside triphosphate hydrolase"/>
    <property type="match status" value="1"/>
</dbReference>
<keyword evidence="7" id="KW-1185">Reference proteome</keyword>
<dbReference type="GO" id="GO:0005524">
    <property type="term" value="F:ATP binding"/>
    <property type="evidence" value="ECO:0007669"/>
    <property type="project" value="UniProtKB-KW"/>
</dbReference>
<dbReference type="EMBL" id="CP093351">
    <property type="protein sequence ID" value="WOH14135.1"/>
    <property type="molecule type" value="Genomic_DNA"/>
</dbReference>
<reference evidence="6" key="1">
    <citation type="journal article" date="2016" name="Nat. Genet.">
        <title>A high-quality carrot genome assembly provides new insights into carotenoid accumulation and asterid genome evolution.</title>
        <authorList>
            <person name="Iorizzo M."/>
            <person name="Ellison S."/>
            <person name="Senalik D."/>
            <person name="Zeng P."/>
            <person name="Satapoomin P."/>
            <person name="Huang J."/>
            <person name="Bowman M."/>
            <person name="Iovene M."/>
            <person name="Sanseverino W."/>
            <person name="Cavagnaro P."/>
            <person name="Yildiz M."/>
            <person name="Macko-Podgorni A."/>
            <person name="Moranska E."/>
            <person name="Grzebelus E."/>
            <person name="Grzebelus D."/>
            <person name="Ashrafi H."/>
            <person name="Zheng Z."/>
            <person name="Cheng S."/>
            <person name="Spooner D."/>
            <person name="Van Deynze A."/>
            <person name="Simon P."/>
        </authorList>
    </citation>
    <scope>NUCLEOTIDE SEQUENCE</scope>
    <source>
        <tissue evidence="6">Leaf</tissue>
    </source>
</reference>
<keyword evidence="3" id="KW-0347">Helicase</keyword>
<organism evidence="6 7">
    <name type="scientific">Daucus carota subsp. sativus</name>
    <name type="common">Carrot</name>
    <dbReference type="NCBI Taxonomy" id="79200"/>
    <lineage>
        <taxon>Eukaryota</taxon>
        <taxon>Viridiplantae</taxon>
        <taxon>Streptophyta</taxon>
        <taxon>Embryophyta</taxon>
        <taxon>Tracheophyta</taxon>
        <taxon>Spermatophyta</taxon>
        <taxon>Magnoliopsida</taxon>
        <taxon>eudicotyledons</taxon>
        <taxon>Gunneridae</taxon>
        <taxon>Pentapetalae</taxon>
        <taxon>asterids</taxon>
        <taxon>campanulids</taxon>
        <taxon>Apiales</taxon>
        <taxon>Apiaceae</taxon>
        <taxon>Apioideae</taxon>
        <taxon>Scandiceae</taxon>
        <taxon>Daucinae</taxon>
        <taxon>Daucus</taxon>
        <taxon>Daucus sect. Daucus</taxon>
    </lineage>
</organism>
<keyword evidence="1" id="KW-0547">Nucleotide-binding</keyword>
<dbReference type="InterPro" id="IPR047187">
    <property type="entry name" value="SF1_C_Upf1"/>
</dbReference>
<proteinExistence type="predicted"/>
<accession>A0AAF1BCB5</accession>
<dbReference type="AlphaFoldDB" id="A0AAF1BCB5"/>
<keyword evidence="2" id="KW-0378">Hydrolase</keyword>
<dbReference type="PANTHER" id="PTHR10887:SF538">
    <property type="entry name" value="HELICASE MAGATAMA 3-RELATED"/>
    <property type="match status" value="1"/>
</dbReference>
<evidence type="ECO:0000256" key="3">
    <source>
        <dbReference type="ARBA" id="ARBA00022806"/>
    </source>
</evidence>
<dbReference type="Proteomes" id="UP000077755">
    <property type="component" value="Chromosome 9"/>
</dbReference>
<dbReference type="Pfam" id="PF13087">
    <property type="entry name" value="AAA_12"/>
    <property type="match status" value="1"/>
</dbReference>
<gene>
    <name evidence="6" type="ORF">DCAR_0933651</name>
</gene>
<dbReference type="CDD" id="cd18808">
    <property type="entry name" value="SF1_C_Upf1"/>
    <property type="match status" value="1"/>
</dbReference>
<name>A0AAF1BCB5_DAUCS</name>
<dbReference type="InterPro" id="IPR041679">
    <property type="entry name" value="DNA2/NAM7-like_C"/>
</dbReference>
<dbReference type="GO" id="GO:0004386">
    <property type="term" value="F:helicase activity"/>
    <property type="evidence" value="ECO:0007669"/>
    <property type="project" value="UniProtKB-KW"/>
</dbReference>
<dbReference type="PANTHER" id="PTHR10887">
    <property type="entry name" value="DNA2/NAM7 HELICASE FAMILY"/>
    <property type="match status" value="1"/>
</dbReference>
<protein>
    <recommendedName>
        <fullName evidence="5">DNA2/NAM7 helicase-like C-terminal domain-containing protein</fullName>
    </recommendedName>
</protein>
<dbReference type="GO" id="GO:0016787">
    <property type="term" value="F:hydrolase activity"/>
    <property type="evidence" value="ECO:0007669"/>
    <property type="project" value="UniProtKB-KW"/>
</dbReference>
<evidence type="ECO:0000256" key="4">
    <source>
        <dbReference type="ARBA" id="ARBA00022840"/>
    </source>
</evidence>
<evidence type="ECO:0000256" key="1">
    <source>
        <dbReference type="ARBA" id="ARBA00022741"/>
    </source>
</evidence>
<feature type="domain" description="DNA2/NAM7 helicase-like C-terminal" evidence="5">
    <location>
        <begin position="7"/>
        <end position="150"/>
    </location>
</feature>
<keyword evidence="4" id="KW-0067">ATP-binding</keyword>